<evidence type="ECO:0000313" key="8">
    <source>
        <dbReference type="EMBL" id="MEB3101268.1"/>
    </source>
</evidence>
<comment type="caution">
    <text evidence="8">The sequence shown here is derived from an EMBL/GenBank/DDBJ whole genome shotgun (WGS) entry which is preliminary data.</text>
</comment>
<evidence type="ECO:0000256" key="3">
    <source>
        <dbReference type="ARBA" id="ARBA00022475"/>
    </source>
</evidence>
<dbReference type="EMBL" id="JAYJLD010000006">
    <property type="protein sequence ID" value="MEB3101268.1"/>
    <property type="molecule type" value="Genomic_DNA"/>
</dbReference>
<gene>
    <name evidence="8" type="ORF">VF724_06270</name>
</gene>
<feature type="transmembrane region" description="Helical" evidence="7">
    <location>
        <begin position="161"/>
        <end position="177"/>
    </location>
</feature>
<evidence type="ECO:0000256" key="6">
    <source>
        <dbReference type="ARBA" id="ARBA00023136"/>
    </source>
</evidence>
<organism evidence="8 9">
    <name type="scientific">Ferviditalea candida</name>
    <dbReference type="NCBI Taxonomy" id="3108399"/>
    <lineage>
        <taxon>Bacteria</taxon>
        <taxon>Bacillati</taxon>
        <taxon>Bacillota</taxon>
        <taxon>Bacilli</taxon>
        <taxon>Bacillales</taxon>
        <taxon>Paenibacillaceae</taxon>
        <taxon>Ferviditalea</taxon>
    </lineage>
</organism>
<protein>
    <submittedName>
        <fullName evidence="8">Chromate transporter</fullName>
    </submittedName>
</protein>
<keyword evidence="5 7" id="KW-1133">Transmembrane helix</keyword>
<sequence>MSYKQIVFGFMRAGVLGYGGGPSVIPLFRYETVQNYKWMDDEEFGELLAMANALPGPIATKMAAYIGYRVKGILGAVVAILAHIIPSAIAMIALLALLHSMKNSPVVEGMVSAISPVIGVMLALMANEFFGKTKKAFGWSGGFGYIAAALIALQLLDIHPALVILLFLAFALGKNAVSRKVYRQVKGGETLK</sequence>
<keyword evidence="6 7" id="KW-0472">Membrane</keyword>
<evidence type="ECO:0000256" key="2">
    <source>
        <dbReference type="ARBA" id="ARBA00005262"/>
    </source>
</evidence>
<evidence type="ECO:0000256" key="5">
    <source>
        <dbReference type="ARBA" id="ARBA00022989"/>
    </source>
</evidence>
<keyword evidence="9" id="KW-1185">Reference proteome</keyword>
<dbReference type="InterPro" id="IPR052518">
    <property type="entry name" value="CHR_Transporter"/>
</dbReference>
<reference evidence="8" key="1">
    <citation type="submission" date="2023-12" db="EMBL/GenBank/DDBJ databases">
        <title>Fervidustalea candida gen. nov., sp. nov., a novel member of the family Paenibacillaceae isolated from a geothermal area.</title>
        <authorList>
            <person name="Li W.-J."/>
            <person name="Jiao J.-Y."/>
            <person name="Chen Y."/>
        </authorList>
    </citation>
    <scope>NUCLEOTIDE SEQUENCE</scope>
    <source>
        <strain evidence="8">SYSU GA230002</strain>
    </source>
</reference>
<dbReference type="PANTHER" id="PTHR43663">
    <property type="entry name" value="CHROMATE TRANSPORT PROTEIN-RELATED"/>
    <property type="match status" value="1"/>
</dbReference>
<evidence type="ECO:0000256" key="4">
    <source>
        <dbReference type="ARBA" id="ARBA00022692"/>
    </source>
</evidence>
<dbReference type="PANTHER" id="PTHR43663:SF1">
    <property type="entry name" value="CHROMATE TRANSPORTER"/>
    <property type="match status" value="1"/>
</dbReference>
<feature type="transmembrane region" description="Helical" evidence="7">
    <location>
        <begin position="137"/>
        <end position="155"/>
    </location>
</feature>
<evidence type="ECO:0000313" key="9">
    <source>
        <dbReference type="Proteomes" id="UP001310386"/>
    </source>
</evidence>
<dbReference type="RefSeq" id="WP_371753374.1">
    <property type="nucleotide sequence ID" value="NZ_JAYJLD010000006.1"/>
</dbReference>
<evidence type="ECO:0000256" key="7">
    <source>
        <dbReference type="SAM" id="Phobius"/>
    </source>
</evidence>
<proteinExistence type="inferred from homology"/>
<feature type="transmembrane region" description="Helical" evidence="7">
    <location>
        <begin position="72"/>
        <end position="98"/>
    </location>
</feature>
<keyword evidence="3" id="KW-1003">Cell membrane</keyword>
<evidence type="ECO:0000256" key="1">
    <source>
        <dbReference type="ARBA" id="ARBA00004651"/>
    </source>
</evidence>
<feature type="transmembrane region" description="Helical" evidence="7">
    <location>
        <begin position="110"/>
        <end position="130"/>
    </location>
</feature>
<dbReference type="Pfam" id="PF02417">
    <property type="entry name" value="Chromate_transp"/>
    <property type="match status" value="1"/>
</dbReference>
<name>A0ABU5ZGE1_9BACL</name>
<dbReference type="Proteomes" id="UP001310386">
    <property type="component" value="Unassembled WGS sequence"/>
</dbReference>
<keyword evidence="4 7" id="KW-0812">Transmembrane</keyword>
<comment type="subcellular location">
    <subcellularLocation>
        <location evidence="1">Cell membrane</location>
        <topology evidence="1">Multi-pass membrane protein</topology>
    </subcellularLocation>
</comment>
<accession>A0ABU5ZGE1</accession>
<comment type="similarity">
    <text evidence="2">Belongs to the chromate ion transporter (CHR) (TC 2.A.51) family.</text>
</comment>
<dbReference type="InterPro" id="IPR003370">
    <property type="entry name" value="Chromate_transpt"/>
</dbReference>